<dbReference type="InterPro" id="IPR015947">
    <property type="entry name" value="PUA-like_sf"/>
</dbReference>
<dbReference type="eggNOG" id="COG3440">
    <property type="taxonomic scope" value="Bacteria"/>
</dbReference>
<proteinExistence type="predicted"/>
<dbReference type="Proteomes" id="UP000002204">
    <property type="component" value="Chromosome"/>
</dbReference>
<dbReference type="Gene3D" id="3.10.590.10">
    <property type="entry name" value="ph1033 like domains"/>
    <property type="match status" value="1"/>
</dbReference>
<dbReference type="Pfam" id="PF13391">
    <property type="entry name" value="HNH_2"/>
    <property type="match status" value="1"/>
</dbReference>
<dbReference type="KEGG" id="rer:RER_40460"/>
<organism evidence="2 3">
    <name type="scientific">Rhodococcus erythropolis (strain PR4 / NBRC 100887)</name>
    <dbReference type="NCBI Taxonomy" id="234621"/>
    <lineage>
        <taxon>Bacteria</taxon>
        <taxon>Bacillati</taxon>
        <taxon>Actinomycetota</taxon>
        <taxon>Actinomycetes</taxon>
        <taxon>Mycobacteriales</taxon>
        <taxon>Nocardiaceae</taxon>
        <taxon>Rhodococcus</taxon>
        <taxon>Rhodococcus erythropolis group</taxon>
    </lineage>
</organism>
<dbReference type="InterPro" id="IPR003615">
    <property type="entry name" value="HNH_nuc"/>
</dbReference>
<accession>C1A2B9</accession>
<dbReference type="AlphaFoldDB" id="C1A2B9"/>
<evidence type="ECO:0000313" key="2">
    <source>
        <dbReference type="EMBL" id="BAH34754.1"/>
    </source>
</evidence>
<dbReference type="HOGENOM" id="CLU_949779_0_0_11"/>
<evidence type="ECO:0000259" key="1">
    <source>
        <dbReference type="Pfam" id="PF13391"/>
    </source>
</evidence>
<protein>
    <recommendedName>
        <fullName evidence="1">HNH nuclease domain-containing protein</fullName>
    </recommendedName>
</protein>
<evidence type="ECO:0000313" key="3">
    <source>
        <dbReference type="Proteomes" id="UP000002204"/>
    </source>
</evidence>
<reference evidence="3" key="1">
    <citation type="submission" date="2005-03" db="EMBL/GenBank/DDBJ databases">
        <title>Comparison of the complete genome sequences of Rhodococcus erythropolis PR4 and Rhodococcus opacus B4.</title>
        <authorList>
            <person name="Takarada H."/>
            <person name="Sekine M."/>
            <person name="Hosoyama A."/>
            <person name="Yamada R."/>
            <person name="Fujisawa T."/>
            <person name="Omata S."/>
            <person name="Shimizu A."/>
            <person name="Tsukatani N."/>
            <person name="Tanikawa S."/>
            <person name="Fujita N."/>
            <person name="Harayama S."/>
        </authorList>
    </citation>
    <scope>NUCLEOTIDE SEQUENCE [LARGE SCALE GENOMIC DNA]</scope>
    <source>
        <strain evidence="3">PR4 / NBRC 100887</strain>
    </source>
</reference>
<sequence length="296" mass="33600">MRYRIGACAMATWILTITDEFPEHWDFAKSDGFWDTRKRPNIEKGDEVFFWMSKGTFVGWARATTSIFELTSNDPPAQWNDVSTGGYKYRFELKVISSQVLQHLTWTEMSDATGNKALASNGSIEIKNLEGKLFLPTLFKIEPFVDVFTPMSPIIYKLGDDMRTKAIVEIADRRGQSKFRSTLKGVYAGRCAITGSSVLSVLEAAHIDRYFGENSHHVTNGLLLRADVHTLFDLQRITVDESLLIRVDPALIDTEYWKHEGNPLLLPTKKTHHPDADALSRHRASCSWFSPVPRTE</sequence>
<dbReference type="SUPFAM" id="SSF88697">
    <property type="entry name" value="PUA domain-like"/>
    <property type="match status" value="1"/>
</dbReference>
<name>C1A2B9_RHOE4</name>
<reference evidence="2 3" key="2">
    <citation type="journal article" date="2006" name="Environ. Microbiol.">
        <title>Sequence analysis of three plasmids harboured in Rhodococcus erythropolis strain PR4.</title>
        <authorList>
            <person name="Sekine M."/>
            <person name="Tanikawa S."/>
            <person name="Omata S."/>
            <person name="Saito M."/>
            <person name="Fujisawa T."/>
            <person name="Tsukatani N."/>
            <person name="Tajima T."/>
            <person name="Sekigawa T."/>
            <person name="Kosugi H."/>
            <person name="Matsuo Y."/>
            <person name="Nishiko R."/>
            <person name="Imamura K."/>
            <person name="Ito M."/>
            <person name="Narita H."/>
            <person name="Tago S."/>
            <person name="Fujita N."/>
            <person name="Harayama S."/>
        </authorList>
    </citation>
    <scope>NUCLEOTIDE SEQUENCE [LARGE SCALE GENOMIC DNA]</scope>
    <source>
        <strain evidence="3">PR4 / NBRC 100887</strain>
    </source>
</reference>
<gene>
    <name evidence="2" type="ordered locus">RER_40460</name>
</gene>
<dbReference type="EMBL" id="AP008957">
    <property type="protein sequence ID" value="BAH34754.1"/>
    <property type="molecule type" value="Genomic_DNA"/>
</dbReference>
<feature type="domain" description="HNH nuclease" evidence="1">
    <location>
        <begin position="191"/>
        <end position="240"/>
    </location>
</feature>